<keyword evidence="2 5" id="KW-0808">Transferase</keyword>
<dbReference type="OrthoDB" id="9810297at2"/>
<keyword evidence="8" id="KW-1185">Reference proteome</keyword>
<dbReference type="GO" id="GO:0001510">
    <property type="term" value="P:RNA methylation"/>
    <property type="evidence" value="ECO:0007669"/>
    <property type="project" value="InterPro"/>
</dbReference>
<protein>
    <submittedName>
        <fullName evidence="7">16S rRNA (Cytosine967-C5)-methyltransferase</fullName>
    </submittedName>
</protein>
<comment type="similarity">
    <text evidence="5">Belongs to the class I-like SAM-binding methyltransferase superfamily. RsmB/NOP family.</text>
</comment>
<dbReference type="STRING" id="947013.SAMN04488109_2134"/>
<evidence type="ECO:0000313" key="7">
    <source>
        <dbReference type="EMBL" id="SHG85158.1"/>
    </source>
</evidence>
<dbReference type="Pfam" id="PF01189">
    <property type="entry name" value="Methyltr_RsmB-F"/>
    <property type="match status" value="1"/>
</dbReference>
<proteinExistence type="inferred from homology"/>
<dbReference type="GO" id="GO:0003723">
    <property type="term" value="F:RNA binding"/>
    <property type="evidence" value="ECO:0007669"/>
    <property type="project" value="UniProtKB-UniRule"/>
</dbReference>
<evidence type="ECO:0000256" key="2">
    <source>
        <dbReference type="ARBA" id="ARBA00022679"/>
    </source>
</evidence>
<gene>
    <name evidence="7" type="ORF">SAMN04488109_2134</name>
</gene>
<dbReference type="InterPro" id="IPR054728">
    <property type="entry name" value="RsmB-like_ferredoxin"/>
</dbReference>
<feature type="domain" description="SAM-dependent MTase RsmB/NOP-type" evidence="6">
    <location>
        <begin position="138"/>
        <end position="397"/>
    </location>
</feature>
<evidence type="ECO:0000256" key="3">
    <source>
        <dbReference type="ARBA" id="ARBA00022691"/>
    </source>
</evidence>
<reference evidence="7 8" key="1">
    <citation type="submission" date="2016-11" db="EMBL/GenBank/DDBJ databases">
        <authorList>
            <person name="Jaros S."/>
            <person name="Januszkiewicz K."/>
            <person name="Wedrychowicz H."/>
        </authorList>
    </citation>
    <scope>NUCLEOTIDE SEQUENCE [LARGE SCALE GENOMIC DNA]</scope>
    <source>
        <strain evidence="7 8">DSM 24574</strain>
    </source>
</reference>
<name>A0A1M5N6I1_9BACT</name>
<evidence type="ECO:0000256" key="1">
    <source>
        <dbReference type="ARBA" id="ARBA00022603"/>
    </source>
</evidence>
<evidence type="ECO:0000313" key="8">
    <source>
        <dbReference type="Proteomes" id="UP000184212"/>
    </source>
</evidence>
<evidence type="ECO:0000256" key="4">
    <source>
        <dbReference type="ARBA" id="ARBA00022884"/>
    </source>
</evidence>
<comment type="caution">
    <text evidence="5">Lacks conserved residue(s) required for the propagation of feature annotation.</text>
</comment>
<dbReference type="AlphaFoldDB" id="A0A1M5N6I1"/>
<dbReference type="InterPro" id="IPR001678">
    <property type="entry name" value="MeTrfase_RsmB-F_NOP2_dom"/>
</dbReference>
<dbReference type="CDD" id="cd02440">
    <property type="entry name" value="AdoMet_MTases"/>
    <property type="match status" value="1"/>
</dbReference>
<dbReference type="InterPro" id="IPR049560">
    <property type="entry name" value="MeTrfase_RsmB-F_NOP2_cat"/>
</dbReference>
<dbReference type="PANTHER" id="PTHR22807">
    <property type="entry name" value="NOP2 YEAST -RELATED NOL1/NOP2/FMU SUN DOMAIN-CONTAINING"/>
    <property type="match status" value="1"/>
</dbReference>
<dbReference type="SUPFAM" id="SSF53335">
    <property type="entry name" value="S-adenosyl-L-methionine-dependent methyltransferases"/>
    <property type="match status" value="1"/>
</dbReference>
<dbReference type="PRINTS" id="PR02008">
    <property type="entry name" value="RCMTFAMILY"/>
</dbReference>
<dbReference type="RefSeq" id="WP_073133480.1">
    <property type="nucleotide sequence ID" value="NZ_FQWQ01000001.1"/>
</dbReference>
<feature type="binding site" evidence="5">
    <location>
        <position position="252"/>
    </location>
    <ligand>
        <name>S-adenosyl-L-methionine</name>
        <dbReference type="ChEBI" id="CHEBI:59789"/>
    </ligand>
</feature>
<dbReference type="InterPro" id="IPR023267">
    <property type="entry name" value="RCMT"/>
</dbReference>
<feature type="active site" description="Nucleophile" evidence="5">
    <location>
        <position position="350"/>
    </location>
</feature>
<dbReference type="InterPro" id="IPR029063">
    <property type="entry name" value="SAM-dependent_MTases_sf"/>
</dbReference>
<evidence type="ECO:0000259" key="6">
    <source>
        <dbReference type="PROSITE" id="PS51686"/>
    </source>
</evidence>
<dbReference type="PANTHER" id="PTHR22807:SF53">
    <property type="entry name" value="RIBOSOMAL RNA SMALL SUBUNIT METHYLTRANSFERASE B-RELATED"/>
    <property type="match status" value="1"/>
</dbReference>
<dbReference type="Proteomes" id="UP000184212">
    <property type="component" value="Unassembled WGS sequence"/>
</dbReference>
<organism evidence="7 8">
    <name type="scientific">Chryseolinea serpens</name>
    <dbReference type="NCBI Taxonomy" id="947013"/>
    <lineage>
        <taxon>Bacteria</taxon>
        <taxon>Pseudomonadati</taxon>
        <taxon>Bacteroidota</taxon>
        <taxon>Cytophagia</taxon>
        <taxon>Cytophagales</taxon>
        <taxon>Fulvivirgaceae</taxon>
        <taxon>Chryseolinea</taxon>
    </lineage>
</organism>
<dbReference type="EMBL" id="FQWQ01000001">
    <property type="protein sequence ID" value="SHG85158.1"/>
    <property type="molecule type" value="Genomic_DNA"/>
</dbReference>
<keyword evidence="1 5" id="KW-0489">Methyltransferase</keyword>
<keyword evidence="4 5" id="KW-0694">RNA-binding</keyword>
<dbReference type="Pfam" id="PF22458">
    <property type="entry name" value="RsmF-B_ferredox"/>
    <property type="match status" value="1"/>
</dbReference>
<feature type="binding site" evidence="5">
    <location>
        <position position="297"/>
    </location>
    <ligand>
        <name>S-adenosyl-L-methionine</name>
        <dbReference type="ChEBI" id="CHEBI:59789"/>
    </ligand>
</feature>
<keyword evidence="3 5" id="KW-0949">S-adenosyl-L-methionine</keyword>
<dbReference type="PROSITE" id="PS51686">
    <property type="entry name" value="SAM_MT_RSMB_NOP"/>
    <property type="match status" value="1"/>
</dbReference>
<dbReference type="GO" id="GO:0008173">
    <property type="term" value="F:RNA methyltransferase activity"/>
    <property type="evidence" value="ECO:0007669"/>
    <property type="project" value="InterPro"/>
</dbReference>
<evidence type="ECO:0000256" key="5">
    <source>
        <dbReference type="PROSITE-ProRule" id="PRU01023"/>
    </source>
</evidence>
<dbReference type="Gene3D" id="3.40.50.150">
    <property type="entry name" value="Vaccinia Virus protein VP39"/>
    <property type="match status" value="1"/>
</dbReference>
<sequence length="397" mass="45919">MKLYVNLARAVVQALEMIFENDKYADKVIEKVLKQNPKWGARDRRFIAETTYDIVRWYRFLQNITETEDANYWRLLGGWCVLHNIQLPDWEEFKGLNEKRIHERDMKMRAIRRFRESIPDWLDTLGETELGELRWEAELKALNEEAYVVLRANTLKISAEDLQRELAVSDIETDLLEDFPAGLVLAERQNVFRHPAFKEGFFEVQDAASQFIAPFLRVEPGMRVIDACAGAGGKTLHLAALMKNKGRIIAMDVEAWKLEELQKRARRAGVSNLETRFIESSKTIKRLDNSADRLLLDVPCSGLGVLKRNPDAKWKLSPQFIDEVKTLQLHILEDYGTMLKPGGMMVYSTCSILPSENEKQVESFIAKHGDKYEFVEQKHSWPSEGFDGFYMALIKKK</sequence>
<accession>A0A1M5N6I1</accession>